<dbReference type="Proteomes" id="UP000799302">
    <property type="component" value="Unassembled WGS sequence"/>
</dbReference>
<organism evidence="3 4">
    <name type="scientific">Microthyrium microscopicum</name>
    <dbReference type="NCBI Taxonomy" id="703497"/>
    <lineage>
        <taxon>Eukaryota</taxon>
        <taxon>Fungi</taxon>
        <taxon>Dikarya</taxon>
        <taxon>Ascomycota</taxon>
        <taxon>Pezizomycotina</taxon>
        <taxon>Dothideomycetes</taxon>
        <taxon>Dothideomycetes incertae sedis</taxon>
        <taxon>Microthyriales</taxon>
        <taxon>Microthyriaceae</taxon>
        <taxon>Microthyrium</taxon>
    </lineage>
</organism>
<keyword evidence="1" id="KW-1133">Transmembrane helix</keyword>
<dbReference type="InterPro" id="IPR038305">
    <property type="entry name" value="HeLo_sf"/>
</dbReference>
<keyword evidence="4" id="KW-1185">Reference proteome</keyword>
<keyword evidence="1" id="KW-0812">Transmembrane</keyword>
<accession>A0A6A6UC12</accession>
<feature type="domain" description="Prion-inhibition and propagation HeLo" evidence="2">
    <location>
        <begin position="79"/>
        <end position="175"/>
    </location>
</feature>
<evidence type="ECO:0000259" key="2">
    <source>
        <dbReference type="Pfam" id="PF14479"/>
    </source>
</evidence>
<evidence type="ECO:0000313" key="3">
    <source>
        <dbReference type="EMBL" id="KAF2669809.1"/>
    </source>
</evidence>
<dbReference type="AlphaFoldDB" id="A0A6A6UC12"/>
<protein>
    <recommendedName>
        <fullName evidence="2">Prion-inhibition and propagation HeLo domain-containing protein</fullName>
    </recommendedName>
</protein>
<evidence type="ECO:0000313" key="4">
    <source>
        <dbReference type="Proteomes" id="UP000799302"/>
    </source>
</evidence>
<name>A0A6A6UC12_9PEZI</name>
<keyword evidence="1" id="KW-0472">Membrane</keyword>
<dbReference type="InterPro" id="IPR029498">
    <property type="entry name" value="HeLo_dom"/>
</dbReference>
<dbReference type="EMBL" id="MU004234">
    <property type="protein sequence ID" value="KAF2669809.1"/>
    <property type="molecule type" value="Genomic_DNA"/>
</dbReference>
<dbReference type="Gene3D" id="1.20.120.1020">
    <property type="entry name" value="Prion-inhibition and propagation, HeLo domain"/>
    <property type="match status" value="1"/>
</dbReference>
<sequence length="190" mass="21477">MSSSRQFECSIAGASRIKLIKRLSRLISSLFTDTVDLLFQLWLLVASIINSIFRPVINFKFQKGNKRQRHCIIVMDAAGIALGALGVFNDAIEWFEWIQLGRGFEKSSEINHLKLQIAQLRLSRWGKSINIDTDDQATLESKLGAENVLVAKKIMTEIGELFERTGFVNKVNKPEDVLDRPETPLCQAVQ</sequence>
<reference evidence="3" key="1">
    <citation type="journal article" date="2020" name="Stud. Mycol.">
        <title>101 Dothideomycetes genomes: a test case for predicting lifestyles and emergence of pathogens.</title>
        <authorList>
            <person name="Haridas S."/>
            <person name="Albert R."/>
            <person name="Binder M."/>
            <person name="Bloem J."/>
            <person name="Labutti K."/>
            <person name="Salamov A."/>
            <person name="Andreopoulos B."/>
            <person name="Baker S."/>
            <person name="Barry K."/>
            <person name="Bills G."/>
            <person name="Bluhm B."/>
            <person name="Cannon C."/>
            <person name="Castanera R."/>
            <person name="Culley D."/>
            <person name="Daum C."/>
            <person name="Ezra D."/>
            <person name="Gonzalez J."/>
            <person name="Henrissat B."/>
            <person name="Kuo A."/>
            <person name="Liang C."/>
            <person name="Lipzen A."/>
            <person name="Lutzoni F."/>
            <person name="Magnuson J."/>
            <person name="Mondo S."/>
            <person name="Nolan M."/>
            <person name="Ohm R."/>
            <person name="Pangilinan J."/>
            <person name="Park H.-J."/>
            <person name="Ramirez L."/>
            <person name="Alfaro M."/>
            <person name="Sun H."/>
            <person name="Tritt A."/>
            <person name="Yoshinaga Y."/>
            <person name="Zwiers L.-H."/>
            <person name="Turgeon B."/>
            <person name="Goodwin S."/>
            <person name="Spatafora J."/>
            <person name="Crous P."/>
            <person name="Grigoriev I."/>
        </authorList>
    </citation>
    <scope>NUCLEOTIDE SEQUENCE</scope>
    <source>
        <strain evidence="3">CBS 115976</strain>
    </source>
</reference>
<dbReference type="Pfam" id="PF14479">
    <property type="entry name" value="HeLo"/>
    <property type="match status" value="1"/>
</dbReference>
<proteinExistence type="predicted"/>
<feature type="transmembrane region" description="Helical" evidence="1">
    <location>
        <begin position="37"/>
        <end position="57"/>
    </location>
</feature>
<evidence type="ECO:0000256" key="1">
    <source>
        <dbReference type="SAM" id="Phobius"/>
    </source>
</evidence>
<gene>
    <name evidence="3" type="ORF">BT63DRAFT_423801</name>
</gene>
<dbReference type="OrthoDB" id="20872at2759"/>